<evidence type="ECO:0000256" key="1">
    <source>
        <dbReference type="SAM" id="MobiDB-lite"/>
    </source>
</evidence>
<accession>A0ABQ2W251</accession>
<name>A0ABQ2W251_9ACTN</name>
<dbReference type="Proteomes" id="UP000660675">
    <property type="component" value="Unassembled WGS sequence"/>
</dbReference>
<sequence>MPPNPNVLAPLLKQDIELVMLKELLSHTHIGVSSDRLQIHAISISDIDQEYPPPTRGIRRSHQPQLPAT</sequence>
<keyword evidence="3" id="KW-1185">Reference proteome</keyword>
<dbReference type="EMBL" id="BMTF01000015">
    <property type="protein sequence ID" value="GGV89745.1"/>
    <property type="molecule type" value="Genomic_DNA"/>
</dbReference>
<reference evidence="3" key="1">
    <citation type="journal article" date="2019" name="Int. J. Syst. Evol. Microbiol.">
        <title>The Global Catalogue of Microorganisms (GCM) 10K type strain sequencing project: providing services to taxonomists for standard genome sequencing and annotation.</title>
        <authorList>
            <consortium name="The Broad Institute Genomics Platform"/>
            <consortium name="The Broad Institute Genome Sequencing Center for Infectious Disease"/>
            <person name="Wu L."/>
            <person name="Ma J."/>
        </authorList>
    </citation>
    <scope>NUCLEOTIDE SEQUENCE [LARGE SCALE GENOMIC DNA]</scope>
    <source>
        <strain evidence="3">JCM 4376</strain>
    </source>
</reference>
<protein>
    <submittedName>
        <fullName evidence="2">Uncharacterized protein</fullName>
    </submittedName>
</protein>
<gene>
    <name evidence="2" type="ORF">GCM10015535_44260</name>
</gene>
<comment type="caution">
    <text evidence="2">The sequence shown here is derived from an EMBL/GenBank/DDBJ whole genome shotgun (WGS) entry which is preliminary data.</text>
</comment>
<feature type="region of interest" description="Disordered" evidence="1">
    <location>
        <begin position="48"/>
        <end position="69"/>
    </location>
</feature>
<proteinExistence type="predicted"/>
<organism evidence="2 3">
    <name type="scientific">Streptomyces gelaticus</name>
    <dbReference type="NCBI Taxonomy" id="285446"/>
    <lineage>
        <taxon>Bacteria</taxon>
        <taxon>Bacillati</taxon>
        <taxon>Actinomycetota</taxon>
        <taxon>Actinomycetes</taxon>
        <taxon>Kitasatosporales</taxon>
        <taxon>Streptomycetaceae</taxon>
        <taxon>Streptomyces</taxon>
    </lineage>
</organism>
<evidence type="ECO:0000313" key="2">
    <source>
        <dbReference type="EMBL" id="GGV89745.1"/>
    </source>
</evidence>
<evidence type="ECO:0000313" key="3">
    <source>
        <dbReference type="Proteomes" id="UP000660675"/>
    </source>
</evidence>